<reference evidence="8" key="1">
    <citation type="submission" date="2016-04" db="UniProtKB">
        <authorList>
            <consortium name="WormBaseParasite"/>
        </authorList>
    </citation>
    <scope>IDENTIFICATION</scope>
</reference>
<comment type="similarity">
    <text evidence="2 4">Belongs to the band 7/mec-2 family. Flotillin subfamily.</text>
</comment>
<dbReference type="CDD" id="cd03399">
    <property type="entry name" value="SPFH_flotillin"/>
    <property type="match status" value="1"/>
</dbReference>
<evidence type="ECO:0000313" key="6">
    <source>
        <dbReference type="EMBL" id="VDO03600.1"/>
    </source>
</evidence>
<evidence type="ECO:0000256" key="2">
    <source>
        <dbReference type="ARBA" id="ARBA00007161"/>
    </source>
</evidence>
<reference evidence="6 7" key="2">
    <citation type="submission" date="2018-11" db="EMBL/GenBank/DDBJ databases">
        <authorList>
            <consortium name="Pathogen Informatics"/>
        </authorList>
    </citation>
    <scope>NUCLEOTIDE SEQUENCE [LARGE SCALE GENOMIC DNA]</scope>
</reference>
<dbReference type="GO" id="GO:0072659">
    <property type="term" value="P:protein localization to plasma membrane"/>
    <property type="evidence" value="ECO:0007669"/>
    <property type="project" value="TreeGrafter"/>
</dbReference>
<dbReference type="OrthoDB" id="6080404at2759"/>
<dbReference type="Proteomes" id="UP000278807">
    <property type="component" value="Unassembled WGS sequence"/>
</dbReference>
<protein>
    <submittedName>
        <fullName evidence="8">PHB domain-containing protein</fullName>
    </submittedName>
</protein>
<comment type="subcellular location">
    <subcellularLocation>
        <location evidence="1">Membrane</location>
    </subcellularLocation>
</comment>
<proteinExistence type="inferred from homology"/>
<evidence type="ECO:0000313" key="8">
    <source>
        <dbReference type="WBParaSite" id="HNAJ_0000774401-mRNA-1"/>
    </source>
</evidence>
<dbReference type="WBParaSite" id="HNAJ_0000774401-mRNA-1">
    <property type="protein sequence ID" value="HNAJ_0000774401-mRNA-1"/>
    <property type="gene ID" value="HNAJ_0000774401"/>
</dbReference>
<sequence>MGNVHTSGPNEALILSGGLGSSGVKVIVGGWGWSWWCLTDVQRLSLSVMTLNPKCEDVETLEGVAVTVTGVAQVKVMNEPKFLEAACEHFLGRSTKEIKETILHTLEGHLRSILGTLSVESIYKDREIFAHSVREVAEPDVAKMGLELLSFTIKDLSDRVQYLDSLGRGQIAYVRRDAEVGVAEAERDAGIREAEYDKELIDARCSVDGEIAEFQFKFTTMKSKFEQEINVATAEAELAYELQTAKEQQSIRAEEVEIEVVQRRLLVEIEHEEISRSQRALEHTVHLPATIEASKTQMVALAEREKKIMEAKASANGIRMIGSANAVALEALGSAEAEGVIGKANAFAHFTDASKLASALEVLPTIAAQIAQPLANIKEIIILSENVASSTGIDEYVETAKSLLGNVLPPDIMKQFASVQVGNTALASLNKTQGID</sequence>
<dbReference type="SUPFAM" id="SSF117892">
    <property type="entry name" value="Band 7/SPFH domain"/>
    <property type="match status" value="1"/>
</dbReference>
<keyword evidence="7" id="KW-1185">Reference proteome</keyword>
<feature type="domain" description="Band 7" evidence="5">
    <location>
        <begin position="86"/>
        <end position="268"/>
    </location>
</feature>
<dbReference type="PANTHER" id="PTHR13806">
    <property type="entry name" value="FLOTILLIN-RELATED"/>
    <property type="match status" value="1"/>
</dbReference>
<dbReference type="GO" id="GO:0002020">
    <property type="term" value="F:protease binding"/>
    <property type="evidence" value="ECO:0007669"/>
    <property type="project" value="TreeGrafter"/>
</dbReference>
<dbReference type="InterPro" id="IPR036013">
    <property type="entry name" value="Band_7/SPFH_dom_sf"/>
</dbReference>
<dbReference type="Pfam" id="PF01145">
    <property type="entry name" value="Band_7"/>
    <property type="match status" value="1"/>
</dbReference>
<dbReference type="EMBL" id="UZAE01012117">
    <property type="protein sequence ID" value="VDO03600.1"/>
    <property type="molecule type" value="Genomic_DNA"/>
</dbReference>
<evidence type="ECO:0000313" key="7">
    <source>
        <dbReference type="Proteomes" id="UP000278807"/>
    </source>
</evidence>
<dbReference type="InterPro" id="IPR027705">
    <property type="entry name" value="Flotillin_fam"/>
</dbReference>
<dbReference type="PANTHER" id="PTHR13806:SF46">
    <property type="entry name" value="FLOTILLIN-1-RELATED"/>
    <property type="match status" value="1"/>
</dbReference>
<evidence type="ECO:0000256" key="3">
    <source>
        <dbReference type="ARBA" id="ARBA00023136"/>
    </source>
</evidence>
<evidence type="ECO:0000256" key="1">
    <source>
        <dbReference type="ARBA" id="ARBA00004370"/>
    </source>
</evidence>
<dbReference type="GO" id="GO:0031410">
    <property type="term" value="C:cytoplasmic vesicle"/>
    <property type="evidence" value="ECO:0007669"/>
    <property type="project" value="TreeGrafter"/>
</dbReference>
<dbReference type="STRING" id="102285.A0A0R3TKN0"/>
<gene>
    <name evidence="6" type="ORF">HNAJ_LOCUS7740</name>
</gene>
<name>A0A0R3TKN0_RODNA</name>
<dbReference type="InterPro" id="IPR001107">
    <property type="entry name" value="Band_7"/>
</dbReference>
<dbReference type="SMART" id="SM00244">
    <property type="entry name" value="PHB"/>
    <property type="match status" value="1"/>
</dbReference>
<keyword evidence="3" id="KW-0472">Membrane</keyword>
<accession>A0A0R3TKN0</accession>
<dbReference type="AlphaFoldDB" id="A0A0R3TKN0"/>
<dbReference type="Gene3D" id="3.30.479.30">
    <property type="entry name" value="Band 7 domain"/>
    <property type="match status" value="1"/>
</dbReference>
<dbReference type="GO" id="GO:0016600">
    <property type="term" value="C:flotillin complex"/>
    <property type="evidence" value="ECO:0007669"/>
    <property type="project" value="TreeGrafter"/>
</dbReference>
<evidence type="ECO:0000256" key="4">
    <source>
        <dbReference type="RuleBase" id="RU366054"/>
    </source>
</evidence>
<organism evidence="8">
    <name type="scientific">Rodentolepis nana</name>
    <name type="common">Dwarf tapeworm</name>
    <name type="synonym">Hymenolepis nana</name>
    <dbReference type="NCBI Taxonomy" id="102285"/>
    <lineage>
        <taxon>Eukaryota</taxon>
        <taxon>Metazoa</taxon>
        <taxon>Spiralia</taxon>
        <taxon>Lophotrochozoa</taxon>
        <taxon>Platyhelminthes</taxon>
        <taxon>Cestoda</taxon>
        <taxon>Eucestoda</taxon>
        <taxon>Cyclophyllidea</taxon>
        <taxon>Hymenolepididae</taxon>
        <taxon>Rodentolepis</taxon>
    </lineage>
</organism>
<evidence type="ECO:0000259" key="5">
    <source>
        <dbReference type="SMART" id="SM00244"/>
    </source>
</evidence>
<dbReference type="GO" id="GO:0045661">
    <property type="term" value="P:regulation of myoblast differentiation"/>
    <property type="evidence" value="ECO:0007669"/>
    <property type="project" value="TreeGrafter"/>
</dbReference>